<feature type="transmembrane region" description="Helical" evidence="3">
    <location>
        <begin position="233"/>
        <end position="252"/>
    </location>
</feature>
<dbReference type="Gene3D" id="1.25.40.10">
    <property type="entry name" value="Tetratricopeptide repeat domain"/>
    <property type="match status" value="2"/>
</dbReference>
<dbReference type="InterPro" id="IPR011990">
    <property type="entry name" value="TPR-like_helical_dom_sf"/>
</dbReference>
<sequence>MLEFTLVSAFVGYLIYLRYYADQRTNAQKEAEQLREGITLYETGQLAKSLTYFNNAITTRPTSAVAYLYRARIYRDLGDQQAAMADLNQGKSYDDSIAELHLESGQIHYQQQDYPTAFQDFDKAIFHTHGDMAEPYHWRGLVRQQLHQTEQAEQDLAKATQIEQLVKDRPLAAPAEQTGFFDRRFFLNAGLTVLASLLLLYLIKISPVIHWPYLWAASSAVGIGFLEPRKGWALAILQAFTILVGYYVVVGPDPLSTHREVETFSLYGSIGLTFAGSLIGSVLRKAQR</sequence>
<dbReference type="Pfam" id="PF13432">
    <property type="entry name" value="TPR_16"/>
    <property type="match status" value="1"/>
</dbReference>
<dbReference type="InterPro" id="IPR019734">
    <property type="entry name" value="TPR_rpt"/>
</dbReference>
<dbReference type="EMBL" id="CP010429">
    <property type="protein sequence ID" value="AKD54075.1"/>
    <property type="molecule type" value="Genomic_DNA"/>
</dbReference>
<keyword evidence="3" id="KW-1133">Transmembrane helix</keyword>
<feature type="transmembrane region" description="Helical" evidence="3">
    <location>
        <begin position="185"/>
        <end position="203"/>
    </location>
</feature>
<dbReference type="PANTHER" id="PTHR44858:SF1">
    <property type="entry name" value="UDP-N-ACETYLGLUCOSAMINE--PEPTIDE N-ACETYLGLUCOSAMINYLTRANSFERASE SPINDLY-RELATED"/>
    <property type="match status" value="1"/>
</dbReference>
<organism evidence="4 5">
    <name type="scientific">Spirosoma radiotolerans</name>
    <dbReference type="NCBI Taxonomy" id="1379870"/>
    <lineage>
        <taxon>Bacteria</taxon>
        <taxon>Pseudomonadati</taxon>
        <taxon>Bacteroidota</taxon>
        <taxon>Cytophagia</taxon>
        <taxon>Cytophagales</taxon>
        <taxon>Cytophagaceae</taxon>
        <taxon>Spirosoma</taxon>
    </lineage>
</organism>
<keyword evidence="2" id="KW-0802">TPR repeat</keyword>
<feature type="transmembrane region" description="Helical" evidence="3">
    <location>
        <begin position="6"/>
        <end position="21"/>
    </location>
</feature>
<dbReference type="OrthoDB" id="935503at2"/>
<dbReference type="InterPro" id="IPR050498">
    <property type="entry name" value="Ycf3"/>
</dbReference>
<dbReference type="RefSeq" id="WP_046375672.1">
    <property type="nucleotide sequence ID" value="NZ_CP010429.1"/>
</dbReference>
<proteinExistence type="predicted"/>
<dbReference type="HOGENOM" id="CLU_966135_0_0_10"/>
<name>A0A0E3ZTJ7_9BACT</name>
<dbReference type="PATRIC" id="fig|1379870.5.peg.732"/>
<gene>
    <name evidence="4" type="ORF">SD10_03335</name>
</gene>
<dbReference type="Proteomes" id="UP000033054">
    <property type="component" value="Chromosome"/>
</dbReference>
<keyword evidence="3" id="KW-0472">Membrane</keyword>
<dbReference type="SUPFAM" id="SSF48452">
    <property type="entry name" value="TPR-like"/>
    <property type="match status" value="1"/>
</dbReference>
<dbReference type="SMART" id="SM00028">
    <property type="entry name" value="TPR"/>
    <property type="match status" value="4"/>
</dbReference>
<dbReference type="STRING" id="1379870.SD10_03335"/>
<feature type="transmembrane region" description="Helical" evidence="3">
    <location>
        <begin position="264"/>
        <end position="283"/>
    </location>
</feature>
<evidence type="ECO:0000256" key="2">
    <source>
        <dbReference type="ARBA" id="ARBA00022803"/>
    </source>
</evidence>
<feature type="transmembrane region" description="Helical" evidence="3">
    <location>
        <begin position="209"/>
        <end position="226"/>
    </location>
</feature>
<keyword evidence="3" id="KW-0812">Transmembrane</keyword>
<dbReference type="GO" id="GO:0009279">
    <property type="term" value="C:cell outer membrane"/>
    <property type="evidence" value="ECO:0007669"/>
    <property type="project" value="TreeGrafter"/>
</dbReference>
<reference evidence="4 5" key="1">
    <citation type="journal article" date="2014" name="Curr. Microbiol.">
        <title>Spirosoma radiotolerans sp. nov., a gamma-radiation-resistant bacterium isolated from gamma ray-irradiated soil.</title>
        <authorList>
            <person name="Lee J.J."/>
            <person name="Srinivasan S."/>
            <person name="Lim S."/>
            <person name="Joe M."/>
            <person name="Im S."/>
            <person name="Bae S.I."/>
            <person name="Park K.R."/>
            <person name="Han J.H."/>
            <person name="Park S.H."/>
            <person name="Joo B.M."/>
            <person name="Park S.J."/>
            <person name="Kim M.K."/>
        </authorList>
    </citation>
    <scope>NUCLEOTIDE SEQUENCE [LARGE SCALE GENOMIC DNA]</scope>
    <source>
        <strain evidence="4 5">DG5A</strain>
    </source>
</reference>
<protein>
    <submittedName>
        <fullName evidence="4">Uncharacterized protein</fullName>
    </submittedName>
</protein>
<evidence type="ECO:0000313" key="5">
    <source>
        <dbReference type="Proteomes" id="UP000033054"/>
    </source>
</evidence>
<accession>A0A0E3ZTJ7</accession>
<dbReference type="AlphaFoldDB" id="A0A0E3ZTJ7"/>
<keyword evidence="5" id="KW-1185">Reference proteome</keyword>
<evidence type="ECO:0000256" key="3">
    <source>
        <dbReference type="SAM" id="Phobius"/>
    </source>
</evidence>
<dbReference type="PANTHER" id="PTHR44858">
    <property type="entry name" value="TETRATRICOPEPTIDE REPEAT PROTEIN 6"/>
    <property type="match status" value="1"/>
</dbReference>
<evidence type="ECO:0000256" key="1">
    <source>
        <dbReference type="ARBA" id="ARBA00022737"/>
    </source>
</evidence>
<dbReference type="GO" id="GO:0046813">
    <property type="term" value="P:receptor-mediated virion attachment to host cell"/>
    <property type="evidence" value="ECO:0007669"/>
    <property type="project" value="TreeGrafter"/>
</dbReference>
<dbReference type="KEGG" id="srd:SD10_03335"/>
<evidence type="ECO:0000313" key="4">
    <source>
        <dbReference type="EMBL" id="AKD54075.1"/>
    </source>
</evidence>
<keyword evidence="1" id="KW-0677">Repeat</keyword>